<keyword evidence="3" id="KW-1185">Reference proteome</keyword>
<dbReference type="EMBL" id="KN818238">
    <property type="protein sequence ID" value="KIL65997.1"/>
    <property type="molecule type" value="Genomic_DNA"/>
</dbReference>
<reference evidence="2 3" key="1">
    <citation type="submission" date="2014-04" db="EMBL/GenBank/DDBJ databases">
        <title>Evolutionary Origins and Diversification of the Mycorrhizal Mutualists.</title>
        <authorList>
            <consortium name="DOE Joint Genome Institute"/>
            <consortium name="Mycorrhizal Genomics Consortium"/>
            <person name="Kohler A."/>
            <person name="Kuo A."/>
            <person name="Nagy L.G."/>
            <person name="Floudas D."/>
            <person name="Copeland A."/>
            <person name="Barry K.W."/>
            <person name="Cichocki N."/>
            <person name="Veneault-Fourrey C."/>
            <person name="LaButti K."/>
            <person name="Lindquist E.A."/>
            <person name="Lipzen A."/>
            <person name="Lundell T."/>
            <person name="Morin E."/>
            <person name="Murat C."/>
            <person name="Riley R."/>
            <person name="Ohm R."/>
            <person name="Sun H."/>
            <person name="Tunlid A."/>
            <person name="Henrissat B."/>
            <person name="Grigoriev I.V."/>
            <person name="Hibbett D.S."/>
            <person name="Martin F."/>
        </authorList>
    </citation>
    <scope>NUCLEOTIDE SEQUENCE [LARGE SCALE GENOMIC DNA]</scope>
    <source>
        <strain evidence="2 3">Koide BX008</strain>
    </source>
</reference>
<accession>A0A0C2WW44</accession>
<feature type="region of interest" description="Disordered" evidence="1">
    <location>
        <begin position="128"/>
        <end position="186"/>
    </location>
</feature>
<feature type="region of interest" description="Disordered" evidence="1">
    <location>
        <begin position="444"/>
        <end position="580"/>
    </location>
</feature>
<dbReference type="HOGENOM" id="CLU_020538_0_0_1"/>
<proteinExistence type="predicted"/>
<feature type="region of interest" description="Disordered" evidence="1">
    <location>
        <begin position="248"/>
        <end position="289"/>
    </location>
</feature>
<evidence type="ECO:0000256" key="1">
    <source>
        <dbReference type="SAM" id="MobiDB-lite"/>
    </source>
</evidence>
<dbReference type="STRING" id="946122.A0A0C2WW44"/>
<feature type="compositionally biased region" description="Polar residues" evidence="1">
    <location>
        <begin position="507"/>
        <end position="544"/>
    </location>
</feature>
<gene>
    <name evidence="2" type="ORF">M378DRAFT_10304</name>
</gene>
<dbReference type="InParanoid" id="A0A0C2WW44"/>
<protein>
    <submittedName>
        <fullName evidence="2">Uncharacterized protein</fullName>
    </submittedName>
</protein>
<evidence type="ECO:0000313" key="2">
    <source>
        <dbReference type="EMBL" id="KIL65997.1"/>
    </source>
</evidence>
<feature type="compositionally biased region" description="Low complexity" evidence="1">
    <location>
        <begin position="406"/>
        <end position="432"/>
    </location>
</feature>
<feature type="compositionally biased region" description="Polar residues" evidence="1">
    <location>
        <begin position="157"/>
        <end position="168"/>
    </location>
</feature>
<dbReference type="OrthoDB" id="2804493at2759"/>
<dbReference type="PROSITE" id="PS51257">
    <property type="entry name" value="PROKAR_LIPOPROTEIN"/>
    <property type="match status" value="1"/>
</dbReference>
<name>A0A0C2WW44_AMAMK</name>
<dbReference type="AlphaFoldDB" id="A0A0C2WW44"/>
<organism evidence="2 3">
    <name type="scientific">Amanita muscaria (strain Koide BX008)</name>
    <dbReference type="NCBI Taxonomy" id="946122"/>
    <lineage>
        <taxon>Eukaryota</taxon>
        <taxon>Fungi</taxon>
        <taxon>Dikarya</taxon>
        <taxon>Basidiomycota</taxon>
        <taxon>Agaricomycotina</taxon>
        <taxon>Agaricomycetes</taxon>
        <taxon>Agaricomycetidae</taxon>
        <taxon>Agaricales</taxon>
        <taxon>Pluteineae</taxon>
        <taxon>Amanitaceae</taxon>
        <taxon>Amanita</taxon>
    </lineage>
</organism>
<evidence type="ECO:0000313" key="3">
    <source>
        <dbReference type="Proteomes" id="UP000054549"/>
    </source>
</evidence>
<feature type="region of interest" description="Disordered" evidence="1">
    <location>
        <begin position="56"/>
        <end position="94"/>
    </location>
</feature>
<feature type="compositionally biased region" description="Polar residues" evidence="1">
    <location>
        <begin position="456"/>
        <end position="478"/>
    </location>
</feature>
<sequence length="580" mass="61321">MSTKVWVILTVLLAISFVLLACLCSKRAILRLFGRYATPAGQAANSRELTADQLAGSINRNVNNANNTTNGRPRRTRRPRRTPSQISTTSLPAYMKDPGEHELVVYRGPMDLQDVPQPAAAVLFPMDEDGEQPSLSSQSSRHHHASNSSSEAPLLRPSTSSDGSNNSLHRTHSNNDSSDARGDAPSYDEAIRATPMQSPLEEIDLTDPSVAPAFPIVPGQPPTQRMSGFRSFLNAMSPRLPQGIPSNDLRIGHGRTDSNASNLSSIAPASRARSRLTHHSSPSTSSSIFGALSRQRSMRSLAQGPLNSPSVISFNSISAPLTHTLVRTDLTFPKAGPTPEQIKAISSRDATGRFGVPYGADAIAYAASTSRQDLPPDFEFATSTANLLSRIDSSASSASYLPFPTAPGGDTTSGSPPNPSSTPETATSAPAEVESYVRIEVDTIPQTPVDAPEEVTPSSPTYAAQAPLNSSPSSPTGTHKSKQSLPLPPSSFHTPSETEFGRHNDSRMSSYSVRSYATAQESLSSTPASAYQDTFSTPLNSSPAETPKIGGQHVLEPSNGSTLTPATIYAAGGSSNTDSS</sequence>
<dbReference type="Proteomes" id="UP000054549">
    <property type="component" value="Unassembled WGS sequence"/>
</dbReference>
<feature type="compositionally biased region" description="Low complexity" evidence="1">
    <location>
        <begin position="59"/>
        <end position="71"/>
    </location>
</feature>
<feature type="region of interest" description="Disordered" evidence="1">
    <location>
        <begin position="398"/>
        <end position="432"/>
    </location>
</feature>
<feature type="compositionally biased region" description="Basic residues" evidence="1">
    <location>
        <begin position="72"/>
        <end position="81"/>
    </location>
</feature>